<evidence type="ECO:0000313" key="4">
    <source>
        <dbReference type="Proteomes" id="UP000019225"/>
    </source>
</evidence>
<proteinExistence type="predicted"/>
<feature type="domain" description="Rv2175c C-terminal" evidence="1">
    <location>
        <begin position="68"/>
        <end position="123"/>
    </location>
</feature>
<evidence type="ECO:0000259" key="2">
    <source>
        <dbReference type="Pfam" id="PF21531"/>
    </source>
</evidence>
<organism evidence="3 4">
    <name type="scientific">Kutzneria albida DSM 43870</name>
    <dbReference type="NCBI Taxonomy" id="1449976"/>
    <lineage>
        <taxon>Bacteria</taxon>
        <taxon>Bacillati</taxon>
        <taxon>Actinomycetota</taxon>
        <taxon>Actinomycetes</taxon>
        <taxon>Pseudonocardiales</taxon>
        <taxon>Pseudonocardiaceae</taxon>
        <taxon>Kutzneria</taxon>
    </lineage>
</organism>
<reference evidence="3 4" key="1">
    <citation type="journal article" date="2014" name="BMC Genomics">
        <title>Complete genome sequence of producer of the glycopeptide antibiotic Aculeximycin Kutzneria albida DSM 43870T, a representative of minor genus of Pseudonocardiaceae.</title>
        <authorList>
            <person name="Rebets Y."/>
            <person name="Tokovenko B."/>
            <person name="Lushchyk I."/>
            <person name="Ruckert C."/>
            <person name="Zaburannyi N."/>
            <person name="Bechthold A."/>
            <person name="Kalinowski J."/>
            <person name="Luzhetskyy A."/>
        </authorList>
    </citation>
    <scope>NUCLEOTIDE SEQUENCE [LARGE SCALE GENOMIC DNA]</scope>
    <source>
        <strain evidence="3">DSM 43870</strain>
    </source>
</reference>
<dbReference type="GO" id="GO:0003677">
    <property type="term" value="F:DNA binding"/>
    <property type="evidence" value="ECO:0007669"/>
    <property type="project" value="InterPro"/>
</dbReference>
<name>W5W3G5_9PSEU</name>
<dbReference type="InterPro" id="IPR041098">
    <property type="entry name" value="Rv2175c_C"/>
</dbReference>
<dbReference type="STRING" id="1449976.KALB_2017"/>
<evidence type="ECO:0000259" key="1">
    <source>
        <dbReference type="Pfam" id="PF18367"/>
    </source>
</evidence>
<accession>W5W3G5</accession>
<protein>
    <submittedName>
        <fullName evidence="3">Uncharacterized protein</fullName>
    </submittedName>
</protein>
<dbReference type="InterPro" id="IPR048576">
    <property type="entry name" value="Rv2175c_wHTH"/>
</dbReference>
<gene>
    <name evidence="3" type="ORF">KALB_2017</name>
</gene>
<keyword evidence="4" id="KW-1185">Reference proteome</keyword>
<dbReference type="eggNOG" id="ENOG5032W34">
    <property type="taxonomic scope" value="Bacteria"/>
</dbReference>
<dbReference type="AlphaFoldDB" id="W5W3G5"/>
<evidence type="ECO:0000313" key="3">
    <source>
        <dbReference type="EMBL" id="AHH95387.1"/>
    </source>
</evidence>
<dbReference type="Pfam" id="PF21531">
    <property type="entry name" value="Rv2175c_wHTH"/>
    <property type="match status" value="1"/>
</dbReference>
<sequence>MGQVSAIPVAADVLNPDLEVMALPDVAERLGLPVTRVHQLLRDGQLLAVRREGVLYVPACFLGEEGVVKGLPGTITVLRDSGYSPDEILRWLFEEDETLPGSPIEALRGDRGREVKRRAQALAF</sequence>
<dbReference type="EMBL" id="CP007155">
    <property type="protein sequence ID" value="AHH95387.1"/>
    <property type="molecule type" value="Genomic_DNA"/>
</dbReference>
<feature type="domain" description="DNA-binding protein Rv2175c wHTH" evidence="2">
    <location>
        <begin position="6"/>
        <end position="62"/>
    </location>
</feature>
<dbReference type="KEGG" id="kal:KALB_2017"/>
<dbReference type="HOGENOM" id="CLU_134416_0_0_11"/>
<dbReference type="Proteomes" id="UP000019225">
    <property type="component" value="Chromosome"/>
</dbReference>
<dbReference type="Pfam" id="PF18367">
    <property type="entry name" value="Rv2175c_C"/>
    <property type="match status" value="1"/>
</dbReference>